<keyword evidence="3" id="KW-1185">Reference proteome</keyword>
<dbReference type="EMBL" id="PGFS01000001">
    <property type="protein sequence ID" value="MDH4572138.1"/>
    <property type="molecule type" value="Genomic_DNA"/>
</dbReference>
<gene>
    <name evidence="2" type="ORF">CUR86_06485</name>
</gene>
<proteinExistence type="predicted"/>
<evidence type="ECO:0000313" key="3">
    <source>
        <dbReference type="Proteomes" id="UP001162135"/>
    </source>
</evidence>
<evidence type="ECO:0000256" key="1">
    <source>
        <dbReference type="SAM" id="MobiDB-lite"/>
    </source>
</evidence>
<protein>
    <recommendedName>
        <fullName evidence="4">FAS1 domain-containing protein</fullName>
    </recommendedName>
</protein>
<organism evidence="2 3">
    <name type="scientific">Salinicola acroporae</name>
    <dbReference type="NCBI Taxonomy" id="1541440"/>
    <lineage>
        <taxon>Bacteria</taxon>
        <taxon>Pseudomonadati</taxon>
        <taxon>Pseudomonadota</taxon>
        <taxon>Gammaproteobacteria</taxon>
        <taxon>Oceanospirillales</taxon>
        <taxon>Halomonadaceae</taxon>
        <taxon>Salinicola</taxon>
    </lineage>
</organism>
<feature type="region of interest" description="Disordered" evidence="1">
    <location>
        <begin position="80"/>
        <end position="99"/>
    </location>
</feature>
<sequence>MGSEDQFSASYIKAHVVEGKTNANDIKALYGAPDDTISSGASYAWEYDKSSTLSTLQSISGMIPGASSVSGAFSSANSAQDSAQNVSHAADKASGSTERRGDEVIFWFDSNDVVSHWSLM</sequence>
<evidence type="ECO:0000313" key="2">
    <source>
        <dbReference type="EMBL" id="MDH4572138.1"/>
    </source>
</evidence>
<reference evidence="2" key="1">
    <citation type="journal article" date="2015" name="Antonie Van Leeuwenhoek">
        <title>Comparative 16S rRNA signatures and multilocus sequence analysis for the genus Salinicola and description of Salinicola acroporae sp. nov., isolated from coral Acropora digitifera.</title>
        <authorList>
            <person name="Lepcha R.T."/>
            <person name="Poddar A."/>
            <person name="Schumann P."/>
            <person name="Das S.K."/>
        </authorList>
    </citation>
    <scope>NUCLEOTIDE SEQUENCE</scope>
    <source>
        <strain evidence="2">S4-41</strain>
    </source>
</reference>
<dbReference type="Proteomes" id="UP001162135">
    <property type="component" value="Unassembled WGS sequence"/>
</dbReference>
<name>A0ABT6I380_9GAMM</name>
<accession>A0ABT6I380</accession>
<evidence type="ECO:0008006" key="4">
    <source>
        <dbReference type="Google" id="ProtNLM"/>
    </source>
</evidence>
<reference evidence="2" key="2">
    <citation type="submission" date="2017-11" db="EMBL/GenBank/DDBJ databases">
        <authorList>
            <person name="Das S.K."/>
        </authorList>
    </citation>
    <scope>NUCLEOTIDE SEQUENCE</scope>
    <source>
        <strain evidence="2">S4-41</strain>
    </source>
</reference>
<comment type="caution">
    <text evidence="2">The sequence shown here is derived from an EMBL/GenBank/DDBJ whole genome shotgun (WGS) entry which is preliminary data.</text>
</comment>